<keyword evidence="3" id="KW-0276">Fatty acid metabolism</keyword>
<evidence type="ECO:0000313" key="6">
    <source>
        <dbReference type="EMBL" id="ENU18891.1"/>
    </source>
</evidence>
<evidence type="ECO:0008006" key="8">
    <source>
        <dbReference type="Google" id="ProtNLM"/>
    </source>
</evidence>
<dbReference type="PATRIC" id="fig|1217715.3.peg.2517"/>
<dbReference type="InterPro" id="IPR001753">
    <property type="entry name" value="Enoyl-CoA_hydra/iso"/>
</dbReference>
<comment type="similarity">
    <text evidence="2">Belongs to the enoyl-CoA hydratase/isomerase family.</text>
</comment>
<keyword evidence="5" id="KW-0413">Isomerase</keyword>
<dbReference type="Gene3D" id="1.10.12.10">
    <property type="entry name" value="Lyase 2-enoyl-coa Hydratase, Chain A, domain 2"/>
    <property type="match status" value="1"/>
</dbReference>
<dbReference type="Proteomes" id="UP000013086">
    <property type="component" value="Unassembled WGS sequence"/>
</dbReference>
<evidence type="ECO:0000256" key="3">
    <source>
        <dbReference type="ARBA" id="ARBA00022832"/>
    </source>
</evidence>
<dbReference type="eggNOG" id="COG1024">
    <property type="taxonomic scope" value="Bacteria"/>
</dbReference>
<proteinExistence type="inferred from homology"/>
<dbReference type="Gene3D" id="3.90.226.10">
    <property type="entry name" value="2-enoyl-CoA Hydratase, Chain A, domain 1"/>
    <property type="match status" value="1"/>
</dbReference>
<dbReference type="FunFam" id="1.10.12.10:FF:000004">
    <property type="entry name" value="Delta3,5-delta2,4-dienoyl-CoA isomerase"/>
    <property type="match status" value="1"/>
</dbReference>
<comment type="pathway">
    <text evidence="1">Lipid metabolism; fatty acid beta-oxidation.</text>
</comment>
<gene>
    <name evidence="6" type="ORF">F994_02575</name>
</gene>
<evidence type="ECO:0000313" key="7">
    <source>
        <dbReference type="Proteomes" id="UP000013086"/>
    </source>
</evidence>
<evidence type="ECO:0000256" key="2">
    <source>
        <dbReference type="ARBA" id="ARBA00005254"/>
    </source>
</evidence>
<evidence type="ECO:0000256" key="5">
    <source>
        <dbReference type="ARBA" id="ARBA00023235"/>
    </source>
</evidence>
<protein>
    <recommendedName>
        <fullName evidence="8">Enoyl-CoA hydratase</fullName>
    </recommendedName>
</protein>
<evidence type="ECO:0000256" key="1">
    <source>
        <dbReference type="ARBA" id="ARBA00005005"/>
    </source>
</evidence>
<comment type="caution">
    <text evidence="6">The sequence shown here is derived from an EMBL/GenBank/DDBJ whole genome shotgun (WGS) entry which is preliminary data.</text>
</comment>
<dbReference type="HOGENOM" id="CLU_009834_7_0_6"/>
<dbReference type="RefSeq" id="WP_004649119.1">
    <property type="nucleotide sequence ID" value="NZ_KB849164.1"/>
</dbReference>
<dbReference type="GO" id="GO:0006635">
    <property type="term" value="P:fatty acid beta-oxidation"/>
    <property type="evidence" value="ECO:0007669"/>
    <property type="project" value="UniProtKB-UniPathway"/>
</dbReference>
<dbReference type="InterPro" id="IPR014748">
    <property type="entry name" value="Enoyl-CoA_hydra_C"/>
</dbReference>
<reference evidence="6 7" key="1">
    <citation type="submission" date="2013-02" db="EMBL/GenBank/DDBJ databases">
        <title>The Genome Sequence of Acinetobacter sp. ANC 3994.</title>
        <authorList>
            <consortium name="The Broad Institute Genome Sequencing Platform"/>
            <consortium name="The Broad Institute Genome Sequencing Center for Infectious Disease"/>
            <person name="Cerqueira G."/>
            <person name="Feldgarden M."/>
            <person name="Courvalin P."/>
            <person name="Perichon B."/>
            <person name="Grillot-Courvalin C."/>
            <person name="Clermont D."/>
            <person name="Rocha E."/>
            <person name="Yoon E.-J."/>
            <person name="Nemec A."/>
            <person name="Walker B."/>
            <person name="Young S.K."/>
            <person name="Zeng Q."/>
            <person name="Gargeya S."/>
            <person name="Fitzgerald M."/>
            <person name="Haas B."/>
            <person name="Abouelleil A."/>
            <person name="Alvarado L."/>
            <person name="Arachchi H.M."/>
            <person name="Berlin A.M."/>
            <person name="Chapman S.B."/>
            <person name="Dewar J."/>
            <person name="Goldberg J."/>
            <person name="Griggs A."/>
            <person name="Gujja S."/>
            <person name="Hansen M."/>
            <person name="Howarth C."/>
            <person name="Imamovic A."/>
            <person name="Larimer J."/>
            <person name="McCowan C."/>
            <person name="Murphy C."/>
            <person name="Neiman D."/>
            <person name="Pearson M."/>
            <person name="Priest M."/>
            <person name="Roberts A."/>
            <person name="Saif S."/>
            <person name="Shea T."/>
            <person name="Sisk P."/>
            <person name="Sykes S."/>
            <person name="Wortman J."/>
            <person name="Nusbaum C."/>
            <person name="Birren B."/>
        </authorList>
    </citation>
    <scope>NUCLEOTIDE SEQUENCE [LARGE SCALE GENOMIC DNA]</scope>
    <source>
        <strain evidence="6 7">ANC 3994</strain>
    </source>
</reference>
<dbReference type="PANTHER" id="PTHR43149:SF1">
    <property type="entry name" value="DELTA(3,5)-DELTA(2,4)-DIENOYL-COA ISOMERASE, MITOCHONDRIAL"/>
    <property type="match status" value="1"/>
</dbReference>
<evidence type="ECO:0000256" key="4">
    <source>
        <dbReference type="ARBA" id="ARBA00023098"/>
    </source>
</evidence>
<dbReference type="SUPFAM" id="SSF52096">
    <property type="entry name" value="ClpP/crotonase"/>
    <property type="match status" value="1"/>
</dbReference>
<dbReference type="OrthoDB" id="9777711at2"/>
<accession>N8NWX8</accession>
<organism evidence="6 7">
    <name type="scientific">Acinetobacter bohemicus ANC 3994</name>
    <dbReference type="NCBI Taxonomy" id="1217715"/>
    <lineage>
        <taxon>Bacteria</taxon>
        <taxon>Pseudomonadati</taxon>
        <taxon>Pseudomonadota</taxon>
        <taxon>Gammaproteobacteria</taxon>
        <taxon>Moraxellales</taxon>
        <taxon>Moraxellaceae</taxon>
        <taxon>Acinetobacter</taxon>
    </lineage>
</organism>
<dbReference type="UniPathway" id="UPA00659"/>
<sequence>MTQIYECFQITVADQIAHLQLSRPEKANSLNLSFWREFPQAIQQLNKTGQIRALIISGQGKVFCGGLDLDMFSNQIEFHAANAIDREGTMQSLGLMQETLTCLEKVRFPVIAAVHGSCVGAGFDLIAACDFCFVSNQAKFRIEETNIGMMADIGVLQRLPHQIPFNVARYLALTGDTLTAEDAYRLGLAVKVLETPEALLEHAFAVAKNIASKPPIAIQGIKRSLIYSRDHSVTQALDHTVMLQSAILNGQDILKMVQSRMSGQTAQFDDLKPIHFAEA</sequence>
<dbReference type="Pfam" id="PF00378">
    <property type="entry name" value="ECH_1"/>
    <property type="match status" value="1"/>
</dbReference>
<name>N8NWX8_9GAMM</name>
<dbReference type="GO" id="GO:0051750">
    <property type="term" value="F:delta(3,5)-delta(2,4)-dienoyl-CoA isomerase activity"/>
    <property type="evidence" value="ECO:0007669"/>
    <property type="project" value="TreeGrafter"/>
</dbReference>
<keyword evidence="4" id="KW-0443">Lipid metabolism</keyword>
<dbReference type="PANTHER" id="PTHR43149">
    <property type="entry name" value="ENOYL-COA HYDRATASE"/>
    <property type="match status" value="1"/>
</dbReference>
<dbReference type="AlphaFoldDB" id="N8NWX8"/>
<dbReference type="InterPro" id="IPR029045">
    <property type="entry name" value="ClpP/crotonase-like_dom_sf"/>
</dbReference>
<dbReference type="CDD" id="cd06558">
    <property type="entry name" value="crotonase-like"/>
    <property type="match status" value="1"/>
</dbReference>
<dbReference type="InterPro" id="IPR045002">
    <property type="entry name" value="Ech1-like"/>
</dbReference>
<dbReference type="EMBL" id="APOH01000016">
    <property type="protein sequence ID" value="ENU18891.1"/>
    <property type="molecule type" value="Genomic_DNA"/>
</dbReference>